<comment type="caution">
    <text evidence="4">The sequence shown here is derived from an EMBL/GenBank/DDBJ whole genome shotgun (WGS) entry which is preliminary data.</text>
</comment>
<dbReference type="PANTHER" id="PTHR38043">
    <property type="entry name" value="PROTEIN HEMX"/>
    <property type="match status" value="1"/>
</dbReference>
<evidence type="ECO:0000256" key="2">
    <source>
        <dbReference type="SAM" id="MobiDB-lite"/>
    </source>
</evidence>
<keyword evidence="3" id="KW-0812">Transmembrane</keyword>
<dbReference type="eggNOG" id="COG2959">
    <property type="taxonomic scope" value="Bacteria"/>
</dbReference>
<dbReference type="EMBL" id="JOJP01000001">
    <property type="protein sequence ID" value="KEI69899.1"/>
    <property type="molecule type" value="Genomic_DNA"/>
</dbReference>
<dbReference type="PANTHER" id="PTHR38043:SF1">
    <property type="entry name" value="PROTEIN HEMX"/>
    <property type="match status" value="1"/>
</dbReference>
<feature type="compositionally biased region" description="Polar residues" evidence="2">
    <location>
        <begin position="390"/>
        <end position="404"/>
    </location>
</feature>
<evidence type="ECO:0000313" key="4">
    <source>
        <dbReference type="EMBL" id="KEI69899.1"/>
    </source>
</evidence>
<feature type="coiled-coil region" evidence="1">
    <location>
        <begin position="86"/>
        <end position="134"/>
    </location>
</feature>
<evidence type="ECO:0000256" key="3">
    <source>
        <dbReference type="SAM" id="Phobius"/>
    </source>
</evidence>
<keyword evidence="5" id="KW-1185">Reference proteome</keyword>
<keyword evidence="1" id="KW-0175">Coiled coil</keyword>
<accession>A0A081K6X3</accession>
<dbReference type="RefSeq" id="WP_020584613.1">
    <property type="nucleotide sequence ID" value="NZ_JOJP01000001.1"/>
</dbReference>
<gene>
    <name evidence="4" type="ORF">GV64_03310</name>
</gene>
<feature type="compositionally biased region" description="Basic and acidic residues" evidence="2">
    <location>
        <begin position="406"/>
        <end position="422"/>
    </location>
</feature>
<organism evidence="4 5">
    <name type="scientific">Endozoicomonas elysicola</name>
    <dbReference type="NCBI Taxonomy" id="305900"/>
    <lineage>
        <taxon>Bacteria</taxon>
        <taxon>Pseudomonadati</taxon>
        <taxon>Pseudomonadota</taxon>
        <taxon>Gammaproteobacteria</taxon>
        <taxon>Oceanospirillales</taxon>
        <taxon>Endozoicomonadaceae</taxon>
        <taxon>Endozoicomonas</taxon>
    </lineage>
</organism>
<dbReference type="Pfam" id="PF04375">
    <property type="entry name" value="HemX"/>
    <property type="match status" value="1"/>
</dbReference>
<evidence type="ECO:0000313" key="5">
    <source>
        <dbReference type="Proteomes" id="UP000027997"/>
    </source>
</evidence>
<feature type="transmembrane region" description="Helical" evidence="3">
    <location>
        <begin position="50"/>
        <end position="70"/>
    </location>
</feature>
<feature type="region of interest" description="Disordered" evidence="2">
    <location>
        <begin position="387"/>
        <end position="440"/>
    </location>
</feature>
<dbReference type="STRING" id="305900.GV64_03310"/>
<name>A0A081K6X3_9GAMM</name>
<feature type="compositionally biased region" description="Polar residues" evidence="2">
    <location>
        <begin position="423"/>
        <end position="440"/>
    </location>
</feature>
<proteinExistence type="predicted"/>
<feature type="compositionally biased region" description="Basic and acidic residues" evidence="2">
    <location>
        <begin position="7"/>
        <end position="24"/>
    </location>
</feature>
<dbReference type="AlphaFoldDB" id="A0A081K6X3"/>
<keyword evidence="3" id="KW-0472">Membrane</keyword>
<evidence type="ECO:0008006" key="6">
    <source>
        <dbReference type="Google" id="ProtNLM"/>
    </source>
</evidence>
<reference evidence="4 5" key="1">
    <citation type="submission" date="2014-06" db="EMBL/GenBank/DDBJ databases">
        <title>Whole Genome Sequences of Three Symbiotic Endozoicomonas Bacteria.</title>
        <authorList>
            <person name="Neave M.J."/>
            <person name="Apprill A."/>
            <person name="Voolstra C.R."/>
        </authorList>
    </citation>
    <scope>NUCLEOTIDE SEQUENCE [LARGE SCALE GENOMIC DNA]</scope>
    <source>
        <strain evidence="4 5">DSM 22380</strain>
    </source>
</reference>
<protein>
    <recommendedName>
        <fullName evidence="6">Uroporphyrin-III methyltransferase</fullName>
    </recommendedName>
</protein>
<feature type="region of interest" description="Disordered" evidence="2">
    <location>
        <begin position="1"/>
        <end position="44"/>
    </location>
</feature>
<dbReference type="InterPro" id="IPR007470">
    <property type="entry name" value="HemX"/>
</dbReference>
<sequence>MSDTDQNTDRLPENKPEDVQKDSSKTPGNESNPEKKTATSNENKGTGKGLAGFALLISACALGLSGYIGWRAMPLEQSQPILREGMDQLQTQIARQQARLTTVAQNTSPMKEQLNDLQEREARLLSRIDSLSAKVRELEGSTRNQWRIAEVEYLLRLANQRLLTVNDVTGALELMGSAEQILAQLDDYTLFSVREALAEDIAVLKSATILNQESIWLRLQAVADLIPELVILDDGHIADAASVLQPALQSGHPSLSSEKTDTQQAGNWQQTIKNMLFDTWHRFTGLFRINTQREQPIEVLLTPEQDQLIRQKMLLLVEQSKLALITGQQVVYQNSLEQAYSWLNRYFMLGGSVSNQLAEELTALQRLPITSKMPSIHRSLDALKEHQFEPSASGQKKQESAPSSDSEEKSKPATPDREDGKNNETVTEPDQPASQGVQIS</sequence>
<keyword evidence="3" id="KW-1133">Transmembrane helix</keyword>
<dbReference type="Proteomes" id="UP000027997">
    <property type="component" value="Unassembled WGS sequence"/>
</dbReference>
<evidence type="ECO:0000256" key="1">
    <source>
        <dbReference type="SAM" id="Coils"/>
    </source>
</evidence>